<dbReference type="GO" id="GO:0005524">
    <property type="term" value="F:ATP binding"/>
    <property type="evidence" value="ECO:0007669"/>
    <property type="project" value="UniProtKB-KW"/>
</dbReference>
<feature type="binding site" evidence="6">
    <location>
        <position position="534"/>
    </location>
    <ligand>
        <name>CoA</name>
        <dbReference type="ChEBI" id="CHEBI:57287"/>
    </ligand>
</feature>
<comment type="catalytic activity">
    <reaction evidence="6">
        <text>acetate + ATP + CoA = acetyl-CoA + AMP + diphosphate</text>
        <dbReference type="Rhea" id="RHEA:23176"/>
        <dbReference type="ChEBI" id="CHEBI:30089"/>
        <dbReference type="ChEBI" id="CHEBI:30616"/>
        <dbReference type="ChEBI" id="CHEBI:33019"/>
        <dbReference type="ChEBI" id="CHEBI:57287"/>
        <dbReference type="ChEBI" id="CHEBI:57288"/>
        <dbReference type="ChEBI" id="CHEBI:456215"/>
        <dbReference type="EC" id="6.2.1.1"/>
    </reaction>
</comment>
<proteinExistence type="inferred from homology"/>
<keyword evidence="5 6" id="KW-0007">Acetylation</keyword>
<evidence type="ECO:0000259" key="8">
    <source>
        <dbReference type="Pfam" id="PF13193"/>
    </source>
</evidence>
<dbReference type="FunFam" id="3.40.50.12780:FF:000001">
    <property type="entry name" value="Acetyl-coenzyme A synthetase"/>
    <property type="match status" value="1"/>
</dbReference>
<dbReference type="SUPFAM" id="SSF56801">
    <property type="entry name" value="Acetyl-CoA synthetase-like"/>
    <property type="match status" value="1"/>
</dbReference>
<feature type="binding site" evidence="6">
    <location>
        <begin position="398"/>
        <end position="400"/>
    </location>
    <ligand>
        <name>ATP</name>
        <dbReference type="ChEBI" id="CHEBI:30616"/>
    </ligand>
</feature>
<comment type="PTM">
    <text evidence="6">Acetylated. Deacetylation by the SIR2-homolog deacetylase activates the enzyme.</text>
</comment>
<keyword evidence="4 6" id="KW-0067">ATP-binding</keyword>
<dbReference type="InterPro" id="IPR000873">
    <property type="entry name" value="AMP-dep_synth/lig_dom"/>
</dbReference>
<dbReference type="InterPro" id="IPR032387">
    <property type="entry name" value="ACAS_N"/>
</dbReference>
<dbReference type="PATRIC" id="fig|667014.3.peg.1281"/>
<feature type="domain" description="Acetyl-coenzyme A synthetase N-terminal" evidence="9">
    <location>
        <begin position="35"/>
        <end position="91"/>
    </location>
</feature>
<dbReference type="CDD" id="cd05966">
    <property type="entry name" value="ACS"/>
    <property type="match status" value="1"/>
</dbReference>
<dbReference type="InterPro" id="IPR025110">
    <property type="entry name" value="AMP-bd_C"/>
</dbReference>
<feature type="binding site" evidence="6">
    <location>
        <position position="550"/>
    </location>
    <ligand>
        <name>Mg(2+)</name>
        <dbReference type="ChEBI" id="CHEBI:18420"/>
    </ligand>
</feature>
<keyword evidence="3 6" id="KW-0547">Nucleotide-binding</keyword>
<organism evidence="10 11">
    <name type="scientific">Thermodesulfatator indicus (strain DSM 15286 / JCM 11887 / CIR29812)</name>
    <dbReference type="NCBI Taxonomy" id="667014"/>
    <lineage>
        <taxon>Bacteria</taxon>
        <taxon>Pseudomonadati</taxon>
        <taxon>Thermodesulfobacteriota</taxon>
        <taxon>Thermodesulfobacteria</taxon>
        <taxon>Thermodesulfobacteriales</taxon>
        <taxon>Thermodesulfatatoraceae</taxon>
        <taxon>Thermodesulfatator</taxon>
    </lineage>
</organism>
<protein>
    <recommendedName>
        <fullName evidence="6">Acetyl-coenzyme A synthetase</fullName>
        <shortName evidence="6">AcCoA synthetase</shortName>
        <shortName evidence="6">Acs</shortName>
        <ecNumber evidence="6">6.2.1.1</ecNumber>
    </recommendedName>
    <alternativeName>
        <fullName evidence="6">Acetate--CoA ligase</fullName>
    </alternativeName>
    <alternativeName>
        <fullName evidence="6">Acyl-activating enzyme</fullName>
    </alternativeName>
</protein>
<comment type="function">
    <text evidence="6">Catalyzes the conversion of acetate into acetyl-CoA (AcCoA), an essential intermediate at the junction of anabolic and catabolic pathways. AcsA undergoes a two-step reaction. In the first half reaction, AcsA combines acetate with ATP to form acetyl-adenylate (AcAMP) intermediate. In the second half reaction, it can then transfer the acetyl group from AcAMP to the sulfhydryl group of CoA, forming the product AcCoA.</text>
</comment>
<keyword evidence="11" id="KW-1185">Reference proteome</keyword>
<dbReference type="PANTHER" id="PTHR24095">
    <property type="entry name" value="ACETYL-COENZYME A SYNTHETASE"/>
    <property type="match status" value="1"/>
</dbReference>
<feature type="binding site" evidence="6">
    <location>
        <begin position="422"/>
        <end position="427"/>
    </location>
    <ligand>
        <name>ATP</name>
        <dbReference type="ChEBI" id="CHEBI:30616"/>
    </ligand>
</feature>
<feature type="binding site" evidence="6">
    <location>
        <position position="537"/>
    </location>
    <ligand>
        <name>ATP</name>
        <dbReference type="ChEBI" id="CHEBI:30616"/>
    </ligand>
</feature>
<feature type="binding site" evidence="6">
    <location>
        <position position="511"/>
    </location>
    <ligand>
        <name>ATP</name>
        <dbReference type="ChEBI" id="CHEBI:30616"/>
    </ligand>
</feature>
<feature type="binding site" evidence="6">
    <location>
        <position position="595"/>
    </location>
    <ligand>
        <name>CoA</name>
        <dbReference type="ChEBI" id="CHEBI:57287"/>
    </ligand>
</feature>
<dbReference type="STRING" id="667014.Thein_1244"/>
<keyword evidence="2 6" id="KW-0436">Ligase</keyword>
<dbReference type="PROSITE" id="PS00455">
    <property type="entry name" value="AMP_BINDING"/>
    <property type="match status" value="1"/>
</dbReference>
<dbReference type="OrthoDB" id="9801302at2"/>
<evidence type="ECO:0000313" key="11">
    <source>
        <dbReference type="Proteomes" id="UP000006793"/>
    </source>
</evidence>
<keyword evidence="6" id="KW-0460">Magnesium</keyword>
<evidence type="ECO:0000256" key="2">
    <source>
        <dbReference type="ARBA" id="ARBA00022598"/>
    </source>
</evidence>
<feature type="binding site" evidence="6">
    <location>
        <position position="526"/>
    </location>
    <ligand>
        <name>ATP</name>
        <dbReference type="ChEBI" id="CHEBI:30616"/>
    </ligand>
</feature>
<dbReference type="Pfam" id="PF00501">
    <property type="entry name" value="AMP-binding"/>
    <property type="match status" value="1"/>
</dbReference>
<dbReference type="Gene3D" id="3.40.50.12780">
    <property type="entry name" value="N-terminal domain of ligase-like"/>
    <property type="match status" value="1"/>
</dbReference>
<dbReference type="NCBIfam" id="TIGR02188">
    <property type="entry name" value="Ac_CoA_lig_AcsA"/>
    <property type="match status" value="1"/>
</dbReference>
<dbReference type="HAMAP" id="MF_01123">
    <property type="entry name" value="Ac_CoA_synth"/>
    <property type="match status" value="1"/>
</dbReference>
<keyword evidence="6" id="KW-0479">Metal-binding</keyword>
<feature type="modified residue" description="N6-acetyllysine" evidence="6">
    <location>
        <position position="620"/>
    </location>
</feature>
<reference evidence="10 11" key="2">
    <citation type="journal article" date="2012" name="Stand. Genomic Sci.">
        <title>Complete genome sequence of the thermophilic sulfate-reducing ocean bacterium Thermodesulfatator indicus type strain (CIR29812(T)).</title>
        <authorList>
            <person name="Anderson I."/>
            <person name="Saunders E."/>
            <person name="Lapidus A."/>
            <person name="Nolan M."/>
            <person name="Lucas S."/>
            <person name="Tice H."/>
            <person name="Del Rio T.G."/>
            <person name="Cheng J.F."/>
            <person name="Han C."/>
            <person name="Tapia R."/>
            <person name="Goodwin L.A."/>
            <person name="Pitluck S."/>
            <person name="Liolios K."/>
            <person name="Mavromatis K."/>
            <person name="Pagani I."/>
            <person name="Ivanova N."/>
            <person name="Mikhailova N."/>
            <person name="Pati A."/>
            <person name="Chen A."/>
            <person name="Palaniappan K."/>
            <person name="Land M."/>
            <person name="Hauser L."/>
            <person name="Jeffries C.D."/>
            <person name="Chang Y.J."/>
            <person name="Brambilla E.M."/>
            <person name="Rohde M."/>
            <person name="Spring S."/>
            <person name="Goker M."/>
            <person name="Detter J.C."/>
            <person name="Woyke T."/>
            <person name="Bristow J."/>
            <person name="Eisen J.A."/>
            <person name="Markowitz V."/>
            <person name="Hugenholtz P."/>
            <person name="Kyrpides N.C."/>
            <person name="Klenk H.P."/>
        </authorList>
    </citation>
    <scope>NUCLEOTIDE SEQUENCE [LARGE SCALE GENOMIC DNA]</scope>
    <source>
        <strain evidence="11">DSM 15286 / JCM 11887 / CIR29812</strain>
    </source>
</reference>
<dbReference type="EMBL" id="CP002683">
    <property type="protein sequence ID" value="AEH45112.1"/>
    <property type="molecule type" value="Genomic_DNA"/>
</dbReference>
<dbReference type="InterPro" id="IPR042099">
    <property type="entry name" value="ANL_N_sf"/>
</dbReference>
<dbReference type="GO" id="GO:0005829">
    <property type="term" value="C:cytosol"/>
    <property type="evidence" value="ECO:0007669"/>
    <property type="project" value="TreeGrafter"/>
</dbReference>
<dbReference type="NCBIfam" id="NF001208">
    <property type="entry name" value="PRK00174.1"/>
    <property type="match status" value="1"/>
</dbReference>
<dbReference type="InterPro" id="IPR011904">
    <property type="entry name" value="Ac_CoA_lig"/>
</dbReference>
<evidence type="ECO:0000256" key="4">
    <source>
        <dbReference type="ARBA" id="ARBA00022840"/>
    </source>
</evidence>
<evidence type="ECO:0000259" key="7">
    <source>
        <dbReference type="Pfam" id="PF00501"/>
    </source>
</evidence>
<dbReference type="InterPro" id="IPR045851">
    <property type="entry name" value="AMP-bd_C_sf"/>
</dbReference>
<dbReference type="GO" id="GO:0019427">
    <property type="term" value="P:acetyl-CoA biosynthetic process from acetate"/>
    <property type="evidence" value="ECO:0007669"/>
    <property type="project" value="UniProtKB-UniRule"/>
</dbReference>
<dbReference type="InParanoid" id="F8A8M3"/>
<name>F8A8M3_THEID</name>
<dbReference type="KEGG" id="tid:Thein_1244"/>
<dbReference type="GO" id="GO:0046872">
    <property type="term" value="F:metal ion binding"/>
    <property type="evidence" value="ECO:0007669"/>
    <property type="project" value="UniProtKB-KW"/>
</dbReference>
<dbReference type="GO" id="GO:0016208">
    <property type="term" value="F:AMP binding"/>
    <property type="evidence" value="ECO:0007669"/>
    <property type="project" value="InterPro"/>
</dbReference>
<dbReference type="eggNOG" id="COG0365">
    <property type="taxonomic scope" value="Bacteria"/>
</dbReference>
<reference evidence="11" key="1">
    <citation type="submission" date="2011-04" db="EMBL/GenBank/DDBJ databases">
        <title>The complete genome of Thermodesulfatator indicus DSM 15286.</title>
        <authorList>
            <person name="Lucas S."/>
            <person name="Copeland A."/>
            <person name="Lapidus A."/>
            <person name="Bruce D."/>
            <person name="Goodwin L."/>
            <person name="Pitluck S."/>
            <person name="Peters L."/>
            <person name="Kyrpides N."/>
            <person name="Mavromatis K."/>
            <person name="Pagani I."/>
            <person name="Ivanova N."/>
            <person name="Saunders L."/>
            <person name="Detter J.C."/>
            <person name="Tapia R."/>
            <person name="Han C."/>
            <person name="Land M."/>
            <person name="Hauser L."/>
            <person name="Markowitz V."/>
            <person name="Cheng J.-F."/>
            <person name="Hugenholtz P."/>
            <person name="Woyke T."/>
            <person name="Wu D."/>
            <person name="Spring S."/>
            <person name="Schroeder M."/>
            <person name="Brambilla E."/>
            <person name="Klenk H.-P."/>
            <person name="Eisen J.A."/>
        </authorList>
    </citation>
    <scope>NUCLEOTIDE SEQUENCE [LARGE SCALE GENOMIC DNA]</scope>
    <source>
        <strain evidence="11">DSM 15286 / JCM 11887 / CIR29812</strain>
    </source>
</reference>
<comment type="caution">
    <text evidence="6">Lacks conserved residue(s) required for the propagation of feature annotation.</text>
</comment>
<dbReference type="HOGENOM" id="CLU_000022_3_6_0"/>
<dbReference type="FunFam" id="3.30.300.30:FF:000004">
    <property type="entry name" value="Acetyl-coenzyme A synthetase"/>
    <property type="match status" value="1"/>
</dbReference>
<dbReference type="Pfam" id="PF13193">
    <property type="entry name" value="AMP-binding_C"/>
    <property type="match status" value="1"/>
</dbReference>
<dbReference type="PaxDb" id="667014-Thein_1244"/>
<evidence type="ECO:0000256" key="5">
    <source>
        <dbReference type="ARBA" id="ARBA00022990"/>
    </source>
</evidence>
<comment type="cofactor">
    <cofactor evidence="6">
        <name>Mg(2+)</name>
        <dbReference type="ChEBI" id="CHEBI:18420"/>
    </cofactor>
</comment>
<dbReference type="Pfam" id="PF16177">
    <property type="entry name" value="ACAS_N"/>
    <property type="match status" value="1"/>
</dbReference>
<gene>
    <name evidence="6" type="primary">acsA</name>
    <name evidence="10" type="ordered locus">Thein_1244</name>
</gene>
<sequence length="663" mass="75869">MADPTKIESVLKEERIVYPPQEGRDEAYISSKFDYEEIYRYSLNDPDGFWSERAKELITWFKLWDRTCYWDFHKPEIRWFEGGKLNACYNCVDRHLTDETRNKAAIIWQGEPDEEVKVYTYEMLHREVCRFANVLKKLGIKKGDRVSIYLPMIPELPIVMLACARIGAIHSVVFGGFSAESLKTRIQDCEAKLLITADGYWRSGRKIQAKKNADEALKDCPTVEKCIVVKRLGLDINWVEGRDIWYHEAINAEDISDWCECEEMDAEDVLFILYTSGSTGKPKGVFHTTGGYLVYVAHTLQWVFDLKPEDIFWCTADIGWITGHSYIVYGPLSLAATQIMYEGVPTYPHPGRFWELCQKFKVNLFYTAPTVIRALMRAGDEWPHKYDLSSLRVLGSVGEPINPEAWWWYYEHVGQRRCPIVDTWWQTETGGFLISPLPYAIPQKPGSATLPLPGVEPVILKDDGTPADVNEGGHLCMKRAWPGMLRGVWGDPQRFKDVYFSRFPGYYYTGDGARRDEDGYFWIMGRLDDVINVSGHRLGTMELESALVAHPAVAEAAVIGYPHEIKGEAIYAFVILKEGYEPSEELRQELKQHMRKVIGPIATPDYIQFVSGLPKTRSGKIMRRILRKIVAGQYEDLGDTSTLADPSVIDELIKGREELMGKK</sequence>
<feature type="domain" description="AMP-dependent synthetase/ligase" evidence="7">
    <location>
        <begin position="99"/>
        <end position="489"/>
    </location>
</feature>
<dbReference type="GO" id="GO:0003987">
    <property type="term" value="F:acetate-CoA ligase activity"/>
    <property type="evidence" value="ECO:0007669"/>
    <property type="project" value="UniProtKB-UniRule"/>
</dbReference>
<feature type="binding site" evidence="6">
    <location>
        <position position="553"/>
    </location>
    <ligand>
        <name>Mg(2+)</name>
        <dbReference type="ChEBI" id="CHEBI:18420"/>
    </ligand>
</feature>
<feature type="binding site" evidence="6">
    <location>
        <position position="548"/>
    </location>
    <ligand>
        <name>Mg(2+)</name>
        <dbReference type="ChEBI" id="CHEBI:18420"/>
    </ligand>
</feature>
<dbReference type="EC" id="6.2.1.1" evidence="6"/>
<dbReference type="InterPro" id="IPR020845">
    <property type="entry name" value="AMP-binding_CS"/>
</dbReference>
<comment type="similarity">
    <text evidence="1 6">Belongs to the ATP-dependent AMP-binding enzyme family.</text>
</comment>
<dbReference type="AlphaFoldDB" id="F8A8M3"/>
<evidence type="ECO:0000256" key="6">
    <source>
        <dbReference type="HAMAP-Rule" id="MF_01123"/>
    </source>
</evidence>
<evidence type="ECO:0000259" key="9">
    <source>
        <dbReference type="Pfam" id="PF16177"/>
    </source>
</evidence>
<accession>F8A8M3</accession>
<dbReference type="PANTHER" id="PTHR24095:SF14">
    <property type="entry name" value="ACETYL-COENZYME A SYNTHETASE 1"/>
    <property type="match status" value="1"/>
</dbReference>
<feature type="domain" description="AMP-binding enzyme C-terminal" evidence="8">
    <location>
        <begin position="542"/>
        <end position="620"/>
    </location>
</feature>
<feature type="binding site" evidence="6">
    <location>
        <position position="322"/>
    </location>
    <ligand>
        <name>CoA</name>
        <dbReference type="ChEBI" id="CHEBI:57287"/>
    </ligand>
</feature>
<dbReference type="RefSeq" id="WP_013907854.1">
    <property type="nucleotide sequence ID" value="NC_015681.1"/>
</dbReference>
<dbReference type="FunCoup" id="F8A8M3">
    <property type="interactions" value="367"/>
</dbReference>
<dbReference type="Gene3D" id="3.30.300.30">
    <property type="match status" value="1"/>
</dbReference>
<evidence type="ECO:0000256" key="3">
    <source>
        <dbReference type="ARBA" id="ARBA00022741"/>
    </source>
</evidence>
<evidence type="ECO:0000313" key="10">
    <source>
        <dbReference type="EMBL" id="AEH45112.1"/>
    </source>
</evidence>
<evidence type="ECO:0000256" key="1">
    <source>
        <dbReference type="ARBA" id="ARBA00006432"/>
    </source>
</evidence>
<dbReference type="Proteomes" id="UP000006793">
    <property type="component" value="Chromosome"/>
</dbReference>